<dbReference type="Proteomes" id="UP000290289">
    <property type="component" value="Chromosome 15"/>
</dbReference>
<evidence type="ECO:0000313" key="2">
    <source>
        <dbReference type="EMBL" id="RXH72742.1"/>
    </source>
</evidence>
<protein>
    <submittedName>
        <fullName evidence="2">Uncharacterized protein</fullName>
    </submittedName>
</protein>
<accession>A0A498HS02</accession>
<sequence length="161" mass="18443">MAEEELVNSDKKNMAASVEKPSQLLPKGDDGHSDEVDLDEEDDEVAALESEKDKLVFGLQFSLKEQIEKIKKKREKINEKTNHGDILLFRFSPLHGFLNEIGFMDVGIQQRLRKYLGKEKGKETRAEHVVWWGLFPECIFDLNTICSVACSDQFLKLETTL</sequence>
<gene>
    <name evidence="2" type="ORF">DVH24_012426</name>
</gene>
<dbReference type="AlphaFoldDB" id="A0A498HS02"/>
<comment type="caution">
    <text evidence="2">The sequence shown here is derived from an EMBL/GenBank/DDBJ whole genome shotgun (WGS) entry which is preliminary data.</text>
</comment>
<evidence type="ECO:0000256" key="1">
    <source>
        <dbReference type="SAM" id="MobiDB-lite"/>
    </source>
</evidence>
<organism evidence="2 3">
    <name type="scientific">Malus domestica</name>
    <name type="common">Apple</name>
    <name type="synonym">Pyrus malus</name>
    <dbReference type="NCBI Taxonomy" id="3750"/>
    <lineage>
        <taxon>Eukaryota</taxon>
        <taxon>Viridiplantae</taxon>
        <taxon>Streptophyta</taxon>
        <taxon>Embryophyta</taxon>
        <taxon>Tracheophyta</taxon>
        <taxon>Spermatophyta</taxon>
        <taxon>Magnoliopsida</taxon>
        <taxon>eudicotyledons</taxon>
        <taxon>Gunneridae</taxon>
        <taxon>Pentapetalae</taxon>
        <taxon>rosids</taxon>
        <taxon>fabids</taxon>
        <taxon>Rosales</taxon>
        <taxon>Rosaceae</taxon>
        <taxon>Amygdaloideae</taxon>
        <taxon>Maleae</taxon>
        <taxon>Malus</taxon>
    </lineage>
</organism>
<keyword evidence="3" id="KW-1185">Reference proteome</keyword>
<reference evidence="2 3" key="1">
    <citation type="submission" date="2018-10" db="EMBL/GenBank/DDBJ databases">
        <title>A high-quality apple genome assembly.</title>
        <authorList>
            <person name="Hu J."/>
        </authorList>
    </citation>
    <scope>NUCLEOTIDE SEQUENCE [LARGE SCALE GENOMIC DNA]</scope>
    <source>
        <strain evidence="3">cv. HFTH1</strain>
        <tissue evidence="2">Young leaf</tissue>
    </source>
</reference>
<feature type="region of interest" description="Disordered" evidence="1">
    <location>
        <begin position="1"/>
        <end position="43"/>
    </location>
</feature>
<name>A0A498HS02_MALDO</name>
<proteinExistence type="predicted"/>
<evidence type="ECO:0000313" key="3">
    <source>
        <dbReference type="Proteomes" id="UP000290289"/>
    </source>
</evidence>
<dbReference type="EMBL" id="RDQH01000341">
    <property type="protein sequence ID" value="RXH72742.1"/>
    <property type="molecule type" value="Genomic_DNA"/>
</dbReference>